<reference evidence="2" key="2">
    <citation type="submission" date="2015-01" db="EMBL/GenBank/DDBJ databases">
        <title>Evolutionary Origins and Diversification of the Mycorrhizal Mutualists.</title>
        <authorList>
            <consortium name="DOE Joint Genome Institute"/>
            <consortium name="Mycorrhizal Genomics Consortium"/>
            <person name="Kohler A."/>
            <person name="Kuo A."/>
            <person name="Nagy L.G."/>
            <person name="Floudas D."/>
            <person name="Copeland A."/>
            <person name="Barry K.W."/>
            <person name="Cichocki N."/>
            <person name="Veneault-Fourrey C."/>
            <person name="LaButti K."/>
            <person name="Lindquist E.A."/>
            <person name="Lipzen A."/>
            <person name="Lundell T."/>
            <person name="Morin E."/>
            <person name="Murat C."/>
            <person name="Riley R."/>
            <person name="Ohm R."/>
            <person name="Sun H."/>
            <person name="Tunlid A."/>
            <person name="Henrissat B."/>
            <person name="Grigoriev I.V."/>
            <person name="Hibbett D.S."/>
            <person name="Martin F."/>
        </authorList>
    </citation>
    <scope>NUCLEOTIDE SEQUENCE [LARGE SCALE GENOMIC DNA]</scope>
    <source>
        <strain evidence="2">Foug A</strain>
    </source>
</reference>
<dbReference type="InParanoid" id="A0A0C3EIC2"/>
<accession>A0A0C3EIC2</accession>
<dbReference type="EMBL" id="KN822011">
    <property type="protein sequence ID" value="KIM67656.1"/>
    <property type="molecule type" value="Genomic_DNA"/>
</dbReference>
<dbReference type="STRING" id="1036808.A0A0C3EIC2"/>
<proteinExistence type="predicted"/>
<protein>
    <submittedName>
        <fullName evidence="1">Uncharacterized protein</fullName>
    </submittedName>
</protein>
<evidence type="ECO:0000313" key="2">
    <source>
        <dbReference type="Proteomes" id="UP000053989"/>
    </source>
</evidence>
<keyword evidence="2" id="KW-1185">Reference proteome</keyword>
<gene>
    <name evidence="1" type="ORF">SCLCIDRAFT_1063543</name>
</gene>
<name>A0A0C3EIC2_9AGAM</name>
<dbReference type="AlphaFoldDB" id="A0A0C3EIC2"/>
<dbReference type="OrthoDB" id="3262664at2759"/>
<organism evidence="1 2">
    <name type="scientific">Scleroderma citrinum Foug A</name>
    <dbReference type="NCBI Taxonomy" id="1036808"/>
    <lineage>
        <taxon>Eukaryota</taxon>
        <taxon>Fungi</taxon>
        <taxon>Dikarya</taxon>
        <taxon>Basidiomycota</taxon>
        <taxon>Agaricomycotina</taxon>
        <taxon>Agaricomycetes</taxon>
        <taxon>Agaricomycetidae</taxon>
        <taxon>Boletales</taxon>
        <taxon>Sclerodermatineae</taxon>
        <taxon>Sclerodermataceae</taxon>
        <taxon>Scleroderma</taxon>
    </lineage>
</organism>
<reference evidence="1 2" key="1">
    <citation type="submission" date="2014-04" db="EMBL/GenBank/DDBJ databases">
        <authorList>
            <consortium name="DOE Joint Genome Institute"/>
            <person name="Kuo A."/>
            <person name="Kohler A."/>
            <person name="Nagy L.G."/>
            <person name="Floudas D."/>
            <person name="Copeland A."/>
            <person name="Barry K.W."/>
            <person name="Cichocki N."/>
            <person name="Veneault-Fourrey C."/>
            <person name="LaButti K."/>
            <person name="Lindquist E.A."/>
            <person name="Lipzen A."/>
            <person name="Lundell T."/>
            <person name="Morin E."/>
            <person name="Murat C."/>
            <person name="Sun H."/>
            <person name="Tunlid A."/>
            <person name="Henrissat B."/>
            <person name="Grigoriev I.V."/>
            <person name="Hibbett D.S."/>
            <person name="Martin F."/>
            <person name="Nordberg H.P."/>
            <person name="Cantor M.N."/>
            <person name="Hua S.X."/>
        </authorList>
    </citation>
    <scope>NUCLEOTIDE SEQUENCE [LARGE SCALE GENOMIC DNA]</scope>
    <source>
        <strain evidence="1 2">Foug A</strain>
    </source>
</reference>
<dbReference type="Proteomes" id="UP000053989">
    <property type="component" value="Unassembled WGS sequence"/>
</dbReference>
<dbReference type="HOGENOM" id="CLU_1230217_0_0_1"/>
<evidence type="ECO:0000313" key="1">
    <source>
        <dbReference type="EMBL" id="KIM67656.1"/>
    </source>
</evidence>
<sequence length="251" mass="27600">MAAVLWSTDVWHMFTAPPSRFIASRLSPTAYPTQHKTAMSVSIEDLVASLSSNHIGQEALDLAALQSQLTQSLLTHQFSPAHTNITISRRDPGHVQHCTTPTARTPSSTFVWPSDYTHSRRSSTASARMRHHIQDDSVYLADLDDMDDEDALAVEAMMIPSDSGALCASPSAAHASLHMWTQHTSRDAYNVQMTSPVDTSQFTTTDPFYIQASQNEQPYPHPSSTSNGFFSLAGRPNAHSPFAMSTPAWQR</sequence>